<evidence type="ECO:0000256" key="1">
    <source>
        <dbReference type="SAM" id="Phobius"/>
    </source>
</evidence>
<evidence type="ECO:0008006" key="4">
    <source>
        <dbReference type="Google" id="ProtNLM"/>
    </source>
</evidence>
<keyword evidence="1" id="KW-1133">Transmembrane helix</keyword>
<evidence type="ECO:0000313" key="3">
    <source>
        <dbReference type="Proteomes" id="UP000235371"/>
    </source>
</evidence>
<reference evidence="2 3" key="1">
    <citation type="submission" date="2016-04" db="EMBL/GenBank/DDBJ databases">
        <title>A degradative enzymes factory behind the ericoid mycorrhizal symbiosis.</title>
        <authorList>
            <consortium name="DOE Joint Genome Institute"/>
            <person name="Martino E."/>
            <person name="Morin E."/>
            <person name="Grelet G."/>
            <person name="Kuo A."/>
            <person name="Kohler A."/>
            <person name="Daghino S."/>
            <person name="Barry K."/>
            <person name="Choi C."/>
            <person name="Cichocki N."/>
            <person name="Clum A."/>
            <person name="Copeland A."/>
            <person name="Hainaut M."/>
            <person name="Haridas S."/>
            <person name="Labutti K."/>
            <person name="Lindquist E."/>
            <person name="Lipzen A."/>
            <person name="Khouja H.-R."/>
            <person name="Murat C."/>
            <person name="Ohm R."/>
            <person name="Olson A."/>
            <person name="Spatafora J."/>
            <person name="Veneault-Fourrey C."/>
            <person name="Henrissat B."/>
            <person name="Grigoriev I."/>
            <person name="Martin F."/>
            <person name="Perotto S."/>
        </authorList>
    </citation>
    <scope>NUCLEOTIDE SEQUENCE [LARGE SCALE GENOMIC DNA]</scope>
    <source>
        <strain evidence="2 3">E</strain>
    </source>
</reference>
<keyword evidence="1" id="KW-0812">Transmembrane</keyword>
<dbReference type="RefSeq" id="XP_024731068.1">
    <property type="nucleotide sequence ID" value="XM_024881361.1"/>
</dbReference>
<name>A0A2J6STQ8_9HELO</name>
<dbReference type="Proteomes" id="UP000235371">
    <property type="component" value="Unassembled WGS sequence"/>
</dbReference>
<dbReference type="AlphaFoldDB" id="A0A2J6STQ8"/>
<sequence>MAQDSPLSIAASVIGILTFAVAILLGIYARVIQLSQGVHRLIKLDDEIKEIVFASARSLGETGDSQDDALDASRWGPDFVREDFLLPMYLLDLKTFAHTCWILKQSTLLKMSEWDDRRVGIIKDRAEVEEFRSRRRMMQMSKLCRKIDDLERIITKGFEETRIKLEDITRSVTSSVSVLQNVPNTAANNSNDDGDNLSNDILLAERGIQTSFKRAMQQLDSESHEKLREVFQREIPTDINQFLIVLNTVFLEINHRGSQYWRDRELRTLSIVPTWLSALFSGRGPMMACLGCCVGCWTARRRRRRGAAPMYGTGWMAGSIKSEQQIPV</sequence>
<protein>
    <recommendedName>
        <fullName evidence="4">Fungal N-terminal domain-containing protein</fullName>
    </recommendedName>
</protein>
<dbReference type="EMBL" id="KZ613866">
    <property type="protein sequence ID" value="PMD54164.1"/>
    <property type="molecule type" value="Genomic_DNA"/>
</dbReference>
<gene>
    <name evidence="2" type="ORF">K444DRAFT_618617</name>
</gene>
<dbReference type="GeneID" id="36589438"/>
<proteinExistence type="predicted"/>
<organism evidence="2 3">
    <name type="scientific">Hyaloscypha bicolor E</name>
    <dbReference type="NCBI Taxonomy" id="1095630"/>
    <lineage>
        <taxon>Eukaryota</taxon>
        <taxon>Fungi</taxon>
        <taxon>Dikarya</taxon>
        <taxon>Ascomycota</taxon>
        <taxon>Pezizomycotina</taxon>
        <taxon>Leotiomycetes</taxon>
        <taxon>Helotiales</taxon>
        <taxon>Hyaloscyphaceae</taxon>
        <taxon>Hyaloscypha</taxon>
        <taxon>Hyaloscypha bicolor</taxon>
    </lineage>
</organism>
<evidence type="ECO:0000313" key="2">
    <source>
        <dbReference type="EMBL" id="PMD54164.1"/>
    </source>
</evidence>
<keyword evidence="3" id="KW-1185">Reference proteome</keyword>
<dbReference type="OrthoDB" id="5329749at2759"/>
<keyword evidence="1" id="KW-0472">Membrane</keyword>
<dbReference type="InParanoid" id="A0A2J6STQ8"/>
<feature type="transmembrane region" description="Helical" evidence="1">
    <location>
        <begin position="7"/>
        <end position="29"/>
    </location>
</feature>
<accession>A0A2J6STQ8</accession>